<evidence type="ECO:0000313" key="1">
    <source>
        <dbReference type="EMBL" id="KFJ05130.1"/>
    </source>
</evidence>
<dbReference type="AlphaFoldDB" id="A0A087EBH9"/>
<organism evidence="1 2">
    <name type="scientific">Bifidobacterium tsurumiense</name>
    <dbReference type="NCBI Taxonomy" id="356829"/>
    <lineage>
        <taxon>Bacteria</taxon>
        <taxon>Bacillati</taxon>
        <taxon>Actinomycetota</taxon>
        <taxon>Actinomycetes</taxon>
        <taxon>Bifidobacteriales</taxon>
        <taxon>Bifidobacteriaceae</taxon>
        <taxon>Bifidobacterium</taxon>
    </lineage>
</organism>
<comment type="caution">
    <text evidence="1">The sequence shown here is derived from an EMBL/GenBank/DDBJ whole genome shotgun (WGS) entry which is preliminary data.</text>
</comment>
<dbReference type="Proteomes" id="UP000029080">
    <property type="component" value="Unassembled WGS sequence"/>
</dbReference>
<sequence length="155" mass="17427">MCWDPCDNAVIRHIFGNHCTGCNNSIRADMNTTQNCAISTYPHIIADRYWMRNSQSITPLRTLQRMAGSGYQSVWPDHAIVSKSHFCAVKNSDIEIRSESISNMYVLAVITMKSRLNIQFLTSASKKGPRRQFATCGIGCRDGLKLCAHNRCIVL</sequence>
<dbReference type="STRING" id="356829.BITS_1675"/>
<keyword evidence="2" id="KW-1185">Reference proteome</keyword>
<evidence type="ECO:0000313" key="2">
    <source>
        <dbReference type="Proteomes" id="UP000029080"/>
    </source>
</evidence>
<accession>A0A087EBH9</accession>
<protein>
    <submittedName>
        <fullName evidence="1">Uncharacterized protein</fullName>
    </submittedName>
</protein>
<proteinExistence type="predicted"/>
<name>A0A087EBH9_9BIFI</name>
<dbReference type="EMBL" id="JGZU01000016">
    <property type="protein sequence ID" value="KFJ05130.1"/>
    <property type="molecule type" value="Genomic_DNA"/>
</dbReference>
<gene>
    <name evidence="1" type="ORF">BITS_1675</name>
</gene>
<reference evidence="1 2" key="1">
    <citation type="submission" date="2014-03" db="EMBL/GenBank/DDBJ databases">
        <title>Genomics of Bifidobacteria.</title>
        <authorList>
            <person name="Ventura M."/>
            <person name="Milani C."/>
            <person name="Lugli G.A."/>
        </authorList>
    </citation>
    <scope>NUCLEOTIDE SEQUENCE [LARGE SCALE GENOMIC DNA]</scope>
    <source>
        <strain evidence="1 2">JCM 13495</strain>
    </source>
</reference>